<gene>
    <name evidence="1" type="ORF">KI809_17330</name>
</gene>
<name>A0AAW4L522_9BACT</name>
<sequence length="66" mass="7049">MVVLVRCNDDTCSVALESCLDGLIKGGLISAYLDKGEWVSVARSLRIARGVISSRRSLERVVAAVA</sequence>
<dbReference type="NCBIfam" id="NF045719">
    <property type="entry name" value="GSU3473_fam"/>
    <property type="match status" value="1"/>
</dbReference>
<proteinExistence type="predicted"/>
<dbReference type="EMBL" id="JAHCVJ010000008">
    <property type="protein sequence ID" value="MBT0666078.1"/>
    <property type="molecule type" value="Genomic_DNA"/>
</dbReference>
<keyword evidence="2" id="KW-1185">Reference proteome</keyword>
<reference evidence="1 2" key="1">
    <citation type="submission" date="2021-05" db="EMBL/GenBank/DDBJ databases">
        <title>The draft genome of Geobacter pelophilus DSM 12255.</title>
        <authorList>
            <person name="Xu Z."/>
            <person name="Masuda Y."/>
            <person name="Itoh H."/>
            <person name="Senoo K."/>
        </authorList>
    </citation>
    <scope>NUCLEOTIDE SEQUENCE [LARGE SCALE GENOMIC DNA]</scope>
    <source>
        <strain evidence="1 2">DSM 12255</strain>
    </source>
</reference>
<evidence type="ECO:0000313" key="2">
    <source>
        <dbReference type="Proteomes" id="UP000811899"/>
    </source>
</evidence>
<protein>
    <submittedName>
        <fullName evidence="1">Uncharacterized protein</fullName>
    </submittedName>
</protein>
<dbReference type="RefSeq" id="WP_214172843.1">
    <property type="nucleotide sequence ID" value="NZ_JAHCVJ010000008.1"/>
</dbReference>
<organism evidence="1 2">
    <name type="scientific">Geoanaerobacter pelophilus</name>
    <dbReference type="NCBI Taxonomy" id="60036"/>
    <lineage>
        <taxon>Bacteria</taxon>
        <taxon>Pseudomonadati</taxon>
        <taxon>Thermodesulfobacteriota</taxon>
        <taxon>Desulfuromonadia</taxon>
        <taxon>Geobacterales</taxon>
        <taxon>Geobacteraceae</taxon>
        <taxon>Geoanaerobacter</taxon>
    </lineage>
</organism>
<comment type="caution">
    <text evidence="1">The sequence shown here is derived from an EMBL/GenBank/DDBJ whole genome shotgun (WGS) entry which is preliminary data.</text>
</comment>
<accession>A0AAW4L522</accession>
<evidence type="ECO:0000313" key="1">
    <source>
        <dbReference type="EMBL" id="MBT0666078.1"/>
    </source>
</evidence>
<dbReference type="InterPro" id="IPR054686">
    <property type="entry name" value="GSU3473-like"/>
</dbReference>
<dbReference type="Proteomes" id="UP000811899">
    <property type="component" value="Unassembled WGS sequence"/>
</dbReference>
<dbReference type="AlphaFoldDB" id="A0AAW4L522"/>